<feature type="transmembrane region" description="Helical" evidence="9">
    <location>
        <begin position="350"/>
        <end position="372"/>
    </location>
</feature>
<dbReference type="PIRSF" id="PIRSF005353">
    <property type="entry name" value="PbuG"/>
    <property type="match status" value="1"/>
</dbReference>
<feature type="transmembrane region" description="Helical" evidence="9">
    <location>
        <begin position="175"/>
        <end position="194"/>
    </location>
</feature>
<sequence>MKKYFQFDELGTTYRREIIGGLTTFLSMAYILVVNPLTLSLNSVKDLPDALRMDYGAVFVATALAAAIGTILMGLIAKYPIALAPGMGLNAFFAYTVVLTYGIPWQTALTGVLLSGIIFVLLTMSGIREKIINAIPVELKYAVSAGIGLFITFVGFQNAGIIVNNDSVLVGLGDLTNGNTLLAVFGIILTVILLTKGIHAGIFIGMVITAMVGMIAGLIDMPGSIVGAVPSIEPTFGAAFEAFADPGEKLFSVQILVVILTFLFVAFFDTAGTLVGVATQAGLMKGNVLPRVGKGLFADSLAIVVGSILGTSTTTSYVESTAGVAAGARTGFASIVTGLLFFLSIFFFPLLSVVTSAVTAPALIIVGVLMVSSLKKIDWERFEVAVPAFFTLIAMPMTYSIATGIAVGFIFYPITMLVKGRMKEVHPIMYLLFAVFVLYFIFLV</sequence>
<gene>
    <name evidence="10" type="ORF">ELQ35_10670</name>
</gene>
<dbReference type="Proteomes" id="UP000267430">
    <property type="component" value="Unassembled WGS sequence"/>
</dbReference>
<dbReference type="PANTHER" id="PTHR43337:SF11">
    <property type="entry name" value="GUANINE_HYPOXANTHINE PERMEASE PBUG"/>
    <property type="match status" value="1"/>
</dbReference>
<comment type="similarity">
    <text evidence="2 8">Belongs to the nucleobase:cation symporter-2 (NCS2) (TC 2.A.40) family. Azg-like subfamily.</text>
</comment>
<keyword evidence="11" id="KW-1185">Reference proteome</keyword>
<name>A0A433HL00_9BACI</name>
<feature type="transmembrane region" description="Helical" evidence="9">
    <location>
        <begin position="201"/>
        <end position="219"/>
    </location>
</feature>
<dbReference type="InterPro" id="IPR006043">
    <property type="entry name" value="NCS2"/>
</dbReference>
<evidence type="ECO:0000313" key="11">
    <source>
        <dbReference type="Proteomes" id="UP000267430"/>
    </source>
</evidence>
<reference evidence="10 11" key="1">
    <citation type="submission" date="2018-12" db="EMBL/GenBank/DDBJ databases">
        <title>Bacillus chawlae sp. nov., Bacillus glennii sp. nov., and Bacillus saganii sp. nov. Isolated from the Vehicle Assembly Building at Kennedy Space Center where the Viking Spacecraft were Assembled.</title>
        <authorList>
            <person name="Seuylemezian A."/>
            <person name="Vaishampayan P."/>
        </authorList>
    </citation>
    <scope>NUCLEOTIDE SEQUENCE [LARGE SCALE GENOMIC DNA]</scope>
    <source>
        <strain evidence="10 11">L5</strain>
    </source>
</reference>
<feature type="transmembrane region" description="Helical" evidence="9">
    <location>
        <begin position="21"/>
        <end position="43"/>
    </location>
</feature>
<dbReference type="InterPro" id="IPR026033">
    <property type="entry name" value="Azg-like_bact_archaea"/>
</dbReference>
<evidence type="ECO:0000256" key="8">
    <source>
        <dbReference type="PIRNR" id="PIRNR005353"/>
    </source>
</evidence>
<dbReference type="EMBL" id="RYZZ01000012">
    <property type="protein sequence ID" value="RUQ29074.1"/>
    <property type="molecule type" value="Genomic_DNA"/>
</dbReference>
<evidence type="ECO:0000256" key="6">
    <source>
        <dbReference type="ARBA" id="ARBA00022989"/>
    </source>
</evidence>
<feature type="transmembrane region" description="Helical" evidence="9">
    <location>
        <begin position="55"/>
        <end position="76"/>
    </location>
</feature>
<dbReference type="InterPro" id="IPR045018">
    <property type="entry name" value="Azg-like"/>
</dbReference>
<comment type="caution">
    <text evidence="10">The sequence shown here is derived from an EMBL/GenBank/DDBJ whole genome shotgun (WGS) entry which is preliminary data.</text>
</comment>
<dbReference type="RefSeq" id="WP_126864829.1">
    <property type="nucleotide sequence ID" value="NZ_JAUSTX010000030.1"/>
</dbReference>
<protein>
    <submittedName>
        <fullName evidence="10">NCS2 family permease</fullName>
    </submittedName>
</protein>
<dbReference type="OrthoDB" id="9808458at2"/>
<comment type="subcellular location">
    <subcellularLocation>
        <location evidence="1 8">Cell membrane</location>
        <topology evidence="1 8">Multi-pass membrane protein</topology>
    </subcellularLocation>
</comment>
<organism evidence="10 11">
    <name type="scientific">Peribacillus cavernae</name>
    <dbReference type="NCBI Taxonomy" id="1674310"/>
    <lineage>
        <taxon>Bacteria</taxon>
        <taxon>Bacillati</taxon>
        <taxon>Bacillota</taxon>
        <taxon>Bacilli</taxon>
        <taxon>Bacillales</taxon>
        <taxon>Bacillaceae</taxon>
        <taxon>Peribacillus</taxon>
    </lineage>
</organism>
<dbReference type="Pfam" id="PF00860">
    <property type="entry name" value="Xan_ur_permease"/>
    <property type="match status" value="1"/>
</dbReference>
<keyword evidence="3 8" id="KW-0813">Transport</keyword>
<evidence type="ECO:0000256" key="5">
    <source>
        <dbReference type="ARBA" id="ARBA00022692"/>
    </source>
</evidence>
<dbReference type="GO" id="GO:0005345">
    <property type="term" value="F:purine nucleobase transmembrane transporter activity"/>
    <property type="evidence" value="ECO:0007669"/>
    <property type="project" value="TreeGrafter"/>
</dbReference>
<dbReference type="PANTHER" id="PTHR43337">
    <property type="entry name" value="XANTHINE/URACIL PERMEASE C887.17-RELATED"/>
    <property type="match status" value="1"/>
</dbReference>
<dbReference type="GO" id="GO:0005886">
    <property type="term" value="C:plasma membrane"/>
    <property type="evidence" value="ECO:0007669"/>
    <property type="project" value="UniProtKB-SubCell"/>
</dbReference>
<keyword evidence="6 8" id="KW-1133">Transmembrane helix</keyword>
<feature type="transmembrane region" description="Helical" evidence="9">
    <location>
        <begin position="251"/>
        <end position="275"/>
    </location>
</feature>
<feature type="transmembrane region" description="Helical" evidence="9">
    <location>
        <begin position="139"/>
        <end position="163"/>
    </location>
</feature>
<feature type="transmembrane region" description="Helical" evidence="9">
    <location>
        <begin position="296"/>
        <end position="318"/>
    </location>
</feature>
<feature type="transmembrane region" description="Helical" evidence="9">
    <location>
        <begin position="384"/>
        <end position="412"/>
    </location>
</feature>
<evidence type="ECO:0000256" key="7">
    <source>
        <dbReference type="ARBA" id="ARBA00023136"/>
    </source>
</evidence>
<feature type="transmembrane region" description="Helical" evidence="9">
    <location>
        <begin position="324"/>
        <end position="343"/>
    </location>
</feature>
<evidence type="ECO:0000256" key="4">
    <source>
        <dbReference type="ARBA" id="ARBA00022475"/>
    </source>
</evidence>
<feature type="transmembrane region" description="Helical" evidence="9">
    <location>
        <begin position="424"/>
        <end position="442"/>
    </location>
</feature>
<proteinExistence type="inferred from homology"/>
<keyword evidence="5 8" id="KW-0812">Transmembrane</keyword>
<feature type="transmembrane region" description="Helical" evidence="9">
    <location>
        <begin position="109"/>
        <end position="127"/>
    </location>
</feature>
<dbReference type="AlphaFoldDB" id="A0A433HL00"/>
<accession>A0A433HL00</accession>
<evidence type="ECO:0000256" key="2">
    <source>
        <dbReference type="ARBA" id="ARBA00005697"/>
    </source>
</evidence>
<evidence type="ECO:0000256" key="1">
    <source>
        <dbReference type="ARBA" id="ARBA00004651"/>
    </source>
</evidence>
<evidence type="ECO:0000256" key="3">
    <source>
        <dbReference type="ARBA" id="ARBA00022448"/>
    </source>
</evidence>
<feature type="transmembrane region" description="Helical" evidence="9">
    <location>
        <begin position="83"/>
        <end position="103"/>
    </location>
</feature>
<keyword evidence="7 8" id="KW-0472">Membrane</keyword>
<evidence type="ECO:0000256" key="9">
    <source>
        <dbReference type="SAM" id="Phobius"/>
    </source>
</evidence>
<keyword evidence="4 8" id="KW-1003">Cell membrane</keyword>
<evidence type="ECO:0000313" key="10">
    <source>
        <dbReference type="EMBL" id="RUQ29074.1"/>
    </source>
</evidence>